<feature type="transmembrane region" description="Helical" evidence="1">
    <location>
        <begin position="12"/>
        <end position="28"/>
    </location>
</feature>
<protein>
    <submittedName>
        <fullName evidence="2">Uncharacterized protein</fullName>
    </submittedName>
</protein>
<reference evidence="2 3" key="1">
    <citation type="journal article" date="2011" name="J. Bacteriol.">
        <title>Complete genome sequence of the hyperthermophilic, piezophilic, heterotrophic, and carboxydotrophic archaeon Thermococcus barophilus MP.</title>
        <authorList>
            <person name="Vannier P."/>
            <person name="Marteinsson V.T."/>
            <person name="Fridjonsson O.H."/>
            <person name="Oger P."/>
            <person name="Jebbar M."/>
        </authorList>
    </citation>
    <scope>NUCLEOTIDE SEQUENCE [LARGE SCALE GENOMIC DNA]</scope>
    <source>
        <strain evidence="3">DSM 11836 / MP</strain>
    </source>
</reference>
<organism evidence="2 3">
    <name type="scientific">Thermococcus barophilus (strain DSM 11836 / MP)</name>
    <dbReference type="NCBI Taxonomy" id="391623"/>
    <lineage>
        <taxon>Archaea</taxon>
        <taxon>Methanobacteriati</taxon>
        <taxon>Methanobacteriota</taxon>
        <taxon>Thermococci</taxon>
        <taxon>Thermococcales</taxon>
        <taxon>Thermococcaceae</taxon>
        <taxon>Thermococcus</taxon>
    </lineage>
</organism>
<dbReference type="HOGENOM" id="CLU_1631740_0_0_2"/>
<dbReference type="Proteomes" id="UP000007478">
    <property type="component" value="Chromosome"/>
</dbReference>
<dbReference type="AlphaFoldDB" id="F0LMV6"/>
<keyword evidence="1" id="KW-1133">Transmembrane helix</keyword>
<evidence type="ECO:0000313" key="2">
    <source>
        <dbReference type="EMBL" id="ADT84085.1"/>
    </source>
</evidence>
<dbReference type="EMBL" id="CP002372">
    <property type="protein sequence ID" value="ADT84085.1"/>
    <property type="molecule type" value="Genomic_DNA"/>
</dbReference>
<dbReference type="eggNOG" id="arCOG07081">
    <property type="taxonomic scope" value="Archaea"/>
</dbReference>
<name>F0LMV6_THEBM</name>
<accession>F0LMV6</accession>
<evidence type="ECO:0000313" key="3">
    <source>
        <dbReference type="Proteomes" id="UP000007478"/>
    </source>
</evidence>
<dbReference type="PATRIC" id="fig|391623.17.peg.1112"/>
<gene>
    <name evidence="2" type="ordered locus">TERMP_01109</name>
</gene>
<keyword evidence="3" id="KW-1185">Reference proteome</keyword>
<keyword evidence="1" id="KW-0812">Transmembrane</keyword>
<keyword evidence="1" id="KW-0472">Membrane</keyword>
<sequence>MGSEMKKSGSFILMVLLLISVFSTYSWWKAEKEKKEVLAEFYWKFQTSSIELSYMGGTFEYLLRNNASYEVLLLYLDIYYFHVRNLYWTFGILAAYTNEQKFRKLNAALVDLSVALNHMRKPPGELQEDLKKNLETLKRFDDLFKELSKYNTPWEIPDELADEFFKLSEELMKNGG</sequence>
<evidence type="ECO:0000256" key="1">
    <source>
        <dbReference type="SAM" id="Phobius"/>
    </source>
</evidence>
<dbReference type="KEGG" id="tba:TERMP_01109"/>
<proteinExistence type="predicted"/>